<dbReference type="EMBL" id="PGOL01001782">
    <property type="protein sequence ID" value="PKI54460.1"/>
    <property type="molecule type" value="Genomic_DNA"/>
</dbReference>
<dbReference type="InterPro" id="IPR014729">
    <property type="entry name" value="Rossmann-like_a/b/a_fold"/>
</dbReference>
<evidence type="ECO:0000313" key="1">
    <source>
        <dbReference type="EMBL" id="PKI54460.1"/>
    </source>
</evidence>
<keyword evidence="2" id="KW-1185">Reference proteome</keyword>
<gene>
    <name evidence="1" type="ORF">CRG98_025143</name>
</gene>
<name>A0A2I0JEU9_PUNGR</name>
<comment type="caution">
    <text evidence="1">The sequence shown here is derived from an EMBL/GenBank/DDBJ whole genome shotgun (WGS) entry which is preliminary data.</text>
</comment>
<dbReference type="Proteomes" id="UP000233551">
    <property type="component" value="Unassembled WGS sequence"/>
</dbReference>
<sequence>METPSSPSYVIIAFDATKVRNEHELWVTLNNVQARGDILRGGDTIVVLGVLHKVTHPMGFQITPNEDAFTGTNSTRAMEEEVSQKTEAYVNMLLKSAEKCEDDGVSMEVKVIAGAPVKQVILQEAFTCKATWVVLDR</sequence>
<dbReference type="Gene3D" id="3.40.50.620">
    <property type="entry name" value="HUPs"/>
    <property type="match status" value="1"/>
</dbReference>
<evidence type="ECO:0000313" key="2">
    <source>
        <dbReference type="Proteomes" id="UP000233551"/>
    </source>
</evidence>
<protein>
    <submittedName>
        <fullName evidence="1">Uncharacterized protein</fullName>
    </submittedName>
</protein>
<dbReference type="STRING" id="22663.A0A2I0JEU9"/>
<accession>A0A2I0JEU9</accession>
<proteinExistence type="predicted"/>
<reference evidence="1 2" key="1">
    <citation type="submission" date="2017-11" db="EMBL/GenBank/DDBJ databases">
        <title>De-novo sequencing of pomegranate (Punica granatum L.) genome.</title>
        <authorList>
            <person name="Akparov Z."/>
            <person name="Amiraslanov A."/>
            <person name="Hajiyeva S."/>
            <person name="Abbasov M."/>
            <person name="Kaur K."/>
            <person name="Hamwieh A."/>
            <person name="Solovyev V."/>
            <person name="Salamov A."/>
            <person name="Braich B."/>
            <person name="Kosarev P."/>
            <person name="Mahmoud A."/>
            <person name="Hajiyev E."/>
            <person name="Babayeva S."/>
            <person name="Izzatullayeva V."/>
            <person name="Mammadov A."/>
            <person name="Mammadov A."/>
            <person name="Sharifova S."/>
            <person name="Ojaghi J."/>
            <person name="Eynullazada K."/>
            <person name="Bayramov B."/>
            <person name="Abdulazimova A."/>
            <person name="Shahmuradov I."/>
        </authorList>
    </citation>
    <scope>NUCLEOTIDE SEQUENCE [LARGE SCALE GENOMIC DNA]</scope>
    <source>
        <strain evidence="2">cv. AG2017</strain>
        <tissue evidence="1">Leaf</tissue>
    </source>
</reference>
<dbReference type="AlphaFoldDB" id="A0A2I0JEU9"/>
<organism evidence="1 2">
    <name type="scientific">Punica granatum</name>
    <name type="common">Pomegranate</name>
    <dbReference type="NCBI Taxonomy" id="22663"/>
    <lineage>
        <taxon>Eukaryota</taxon>
        <taxon>Viridiplantae</taxon>
        <taxon>Streptophyta</taxon>
        <taxon>Embryophyta</taxon>
        <taxon>Tracheophyta</taxon>
        <taxon>Spermatophyta</taxon>
        <taxon>Magnoliopsida</taxon>
        <taxon>eudicotyledons</taxon>
        <taxon>Gunneridae</taxon>
        <taxon>Pentapetalae</taxon>
        <taxon>rosids</taxon>
        <taxon>malvids</taxon>
        <taxon>Myrtales</taxon>
        <taxon>Lythraceae</taxon>
        <taxon>Punica</taxon>
    </lineage>
</organism>